<keyword evidence="6" id="KW-0732">Signal</keyword>
<evidence type="ECO:0000256" key="1">
    <source>
        <dbReference type="ARBA" id="ARBA00004141"/>
    </source>
</evidence>
<keyword evidence="2 5" id="KW-0812">Transmembrane</keyword>
<evidence type="ECO:0000256" key="6">
    <source>
        <dbReference type="SAM" id="SignalP"/>
    </source>
</evidence>
<proteinExistence type="predicted"/>
<evidence type="ECO:0000256" key="5">
    <source>
        <dbReference type="SAM" id="Phobius"/>
    </source>
</evidence>
<feature type="transmembrane region" description="Helical" evidence="5">
    <location>
        <begin position="210"/>
        <end position="230"/>
    </location>
</feature>
<keyword evidence="9" id="KW-1185">Reference proteome</keyword>
<dbReference type="AlphaFoldDB" id="A0AB34J692"/>
<feature type="transmembrane region" description="Helical" evidence="5">
    <location>
        <begin position="104"/>
        <end position="122"/>
    </location>
</feature>
<comment type="caution">
    <text evidence="8">The sequence shown here is derived from an EMBL/GenBank/DDBJ whole genome shotgun (WGS) entry which is preliminary data.</text>
</comment>
<dbReference type="InterPro" id="IPR000620">
    <property type="entry name" value="EamA_dom"/>
</dbReference>
<dbReference type="Pfam" id="PF00892">
    <property type="entry name" value="EamA"/>
    <property type="match status" value="1"/>
</dbReference>
<evidence type="ECO:0000313" key="9">
    <source>
        <dbReference type="Proteomes" id="UP001515480"/>
    </source>
</evidence>
<sequence>MARGSWRLGVVCILLVALIWNASSVLVQAIFTDANFARPYFLTWVANSLFLLALPLRSLCRRFAPPAIASHAAREAGEPDSDEAAAHLASDAPRRSPPRRLSSTARAALFVCPIWFTANFTYNLSMSMTSITASTVISSSSSAFTLLLSVLFLSEPLNVLKVAGVLFCWLGNALTLLSDGGDSPATNSSSPPVSPPSRGPLDVYSGPGHMAVGDAICLLSALLYATYTVAISRAEREMEDLALFFGYLGGFTFCIFGPLVPVLHLSGAEDLNSITWPIVGLLLCKGVFDNVLSEYLWAQSVLLTSPSVATVGTSITVPLALISDAVLPSAWLVAPSSPSLPSVGAAVCVLVGFVTINLASTYDNASSASRLCRMLHEPLIKQRIRRGTTLAAQDSCAACGPLQRVTDVDS</sequence>
<gene>
    <name evidence="8" type="ORF">AB1Y20_003899</name>
</gene>
<dbReference type="SUPFAM" id="SSF103481">
    <property type="entry name" value="Multidrug resistance efflux transporter EmrE"/>
    <property type="match status" value="1"/>
</dbReference>
<name>A0AB34J692_PRYPA</name>
<evidence type="ECO:0000313" key="8">
    <source>
        <dbReference type="EMBL" id="KAL1514814.1"/>
    </source>
</evidence>
<feature type="transmembrane region" description="Helical" evidence="5">
    <location>
        <begin position="39"/>
        <end position="56"/>
    </location>
</feature>
<dbReference type="InterPro" id="IPR037185">
    <property type="entry name" value="EmrE-like"/>
</dbReference>
<feature type="transmembrane region" description="Helical" evidence="5">
    <location>
        <begin position="242"/>
        <end position="265"/>
    </location>
</feature>
<evidence type="ECO:0000256" key="3">
    <source>
        <dbReference type="ARBA" id="ARBA00022989"/>
    </source>
</evidence>
<feature type="transmembrane region" description="Helical" evidence="5">
    <location>
        <begin position="342"/>
        <end position="360"/>
    </location>
</feature>
<feature type="transmembrane region" description="Helical" evidence="5">
    <location>
        <begin position="300"/>
        <end position="322"/>
    </location>
</feature>
<protein>
    <recommendedName>
        <fullName evidence="7">EamA domain-containing protein</fullName>
    </recommendedName>
</protein>
<evidence type="ECO:0000259" key="7">
    <source>
        <dbReference type="Pfam" id="PF00892"/>
    </source>
</evidence>
<dbReference type="EMBL" id="JBGBPQ010000012">
    <property type="protein sequence ID" value="KAL1514814.1"/>
    <property type="molecule type" value="Genomic_DNA"/>
</dbReference>
<feature type="transmembrane region" description="Helical" evidence="5">
    <location>
        <begin position="271"/>
        <end position="288"/>
    </location>
</feature>
<keyword evidence="4 5" id="KW-0472">Membrane</keyword>
<keyword evidence="3 5" id="KW-1133">Transmembrane helix</keyword>
<accession>A0AB34J692</accession>
<feature type="domain" description="EamA" evidence="7">
    <location>
        <begin position="105"/>
        <end position="176"/>
    </location>
</feature>
<feature type="signal peptide" evidence="6">
    <location>
        <begin position="1"/>
        <end position="24"/>
    </location>
</feature>
<reference evidence="8 9" key="1">
    <citation type="journal article" date="2024" name="Science">
        <title>Giant polyketide synthase enzymes in the biosynthesis of giant marine polyether toxins.</title>
        <authorList>
            <person name="Fallon T.R."/>
            <person name="Shende V.V."/>
            <person name="Wierzbicki I.H."/>
            <person name="Pendleton A.L."/>
            <person name="Watervoot N.F."/>
            <person name="Auber R.P."/>
            <person name="Gonzalez D.J."/>
            <person name="Wisecaver J.H."/>
            <person name="Moore B.S."/>
        </authorList>
    </citation>
    <scope>NUCLEOTIDE SEQUENCE [LARGE SCALE GENOMIC DNA]</scope>
    <source>
        <strain evidence="8 9">12B1</strain>
    </source>
</reference>
<feature type="chain" id="PRO_5044232892" description="EamA domain-containing protein" evidence="6">
    <location>
        <begin position="25"/>
        <end position="410"/>
    </location>
</feature>
<dbReference type="PANTHER" id="PTHR23051">
    <property type="entry name" value="SOLUTE CARRIER FAMILY 35, MEMBER F5"/>
    <property type="match status" value="1"/>
</dbReference>
<dbReference type="PANTHER" id="PTHR23051:SF0">
    <property type="entry name" value="SOLUTE CARRIER FAMILY 35 MEMBER F5"/>
    <property type="match status" value="1"/>
</dbReference>
<evidence type="ECO:0000256" key="4">
    <source>
        <dbReference type="ARBA" id="ARBA00023136"/>
    </source>
</evidence>
<comment type="subcellular location">
    <subcellularLocation>
        <location evidence="1">Membrane</location>
        <topology evidence="1">Multi-pass membrane protein</topology>
    </subcellularLocation>
</comment>
<feature type="transmembrane region" description="Helical" evidence="5">
    <location>
        <begin position="128"/>
        <end position="152"/>
    </location>
</feature>
<feature type="transmembrane region" description="Helical" evidence="5">
    <location>
        <begin position="159"/>
        <end position="177"/>
    </location>
</feature>
<organism evidence="8 9">
    <name type="scientific">Prymnesium parvum</name>
    <name type="common">Toxic golden alga</name>
    <dbReference type="NCBI Taxonomy" id="97485"/>
    <lineage>
        <taxon>Eukaryota</taxon>
        <taxon>Haptista</taxon>
        <taxon>Haptophyta</taxon>
        <taxon>Prymnesiophyceae</taxon>
        <taxon>Prymnesiales</taxon>
        <taxon>Prymnesiaceae</taxon>
        <taxon>Prymnesium</taxon>
    </lineage>
</organism>
<dbReference type="GO" id="GO:0016020">
    <property type="term" value="C:membrane"/>
    <property type="evidence" value="ECO:0007669"/>
    <property type="project" value="UniProtKB-SubCell"/>
</dbReference>
<evidence type="ECO:0000256" key="2">
    <source>
        <dbReference type="ARBA" id="ARBA00022692"/>
    </source>
</evidence>
<dbReference type="Proteomes" id="UP001515480">
    <property type="component" value="Unassembled WGS sequence"/>
</dbReference>